<evidence type="ECO:0000256" key="1">
    <source>
        <dbReference type="SAM" id="Phobius"/>
    </source>
</evidence>
<evidence type="ECO:0000313" key="2">
    <source>
        <dbReference type="EMBL" id="OCT74758.1"/>
    </source>
</evidence>
<evidence type="ECO:0000313" key="3">
    <source>
        <dbReference type="Proteomes" id="UP000694892"/>
    </source>
</evidence>
<keyword evidence="1" id="KW-0472">Membrane</keyword>
<sequence>MIRIVFFQPAAGRTMKGQMLVARGYYPGSSLASLRKQKHFSRSFFSRVCNNLPPAFITIRNNCRNNNCPRLPYDFFFFNTVFSEFYCIVVFHLVFV</sequence>
<keyword evidence="1" id="KW-0812">Transmembrane</keyword>
<accession>A0A974CKL5</accession>
<dbReference type="Proteomes" id="UP000694892">
    <property type="component" value="Chromosome 6S"/>
</dbReference>
<reference evidence="3" key="1">
    <citation type="journal article" date="2016" name="Nature">
        <title>Genome evolution in the allotetraploid frog Xenopus laevis.</title>
        <authorList>
            <person name="Session A.M."/>
            <person name="Uno Y."/>
            <person name="Kwon T."/>
            <person name="Chapman J.A."/>
            <person name="Toyoda A."/>
            <person name="Takahashi S."/>
            <person name="Fukui A."/>
            <person name="Hikosaka A."/>
            <person name="Suzuki A."/>
            <person name="Kondo M."/>
            <person name="van Heeringen S.J."/>
            <person name="Quigley I."/>
            <person name="Heinz S."/>
            <person name="Ogino H."/>
            <person name="Ochi H."/>
            <person name="Hellsten U."/>
            <person name="Lyons J.B."/>
            <person name="Simakov O."/>
            <person name="Putnam N."/>
            <person name="Stites J."/>
            <person name="Kuroki Y."/>
            <person name="Tanaka T."/>
            <person name="Michiue T."/>
            <person name="Watanabe M."/>
            <person name="Bogdanovic O."/>
            <person name="Lister R."/>
            <person name="Georgiou G."/>
            <person name="Paranjpe S.S."/>
            <person name="van Kruijsbergen I."/>
            <person name="Shu S."/>
            <person name="Carlson J."/>
            <person name="Kinoshita T."/>
            <person name="Ohta Y."/>
            <person name="Mawaribuchi S."/>
            <person name="Jenkins J."/>
            <person name="Grimwood J."/>
            <person name="Schmutz J."/>
            <person name="Mitros T."/>
            <person name="Mozaffari S.V."/>
            <person name="Suzuki Y."/>
            <person name="Haramoto Y."/>
            <person name="Yamamoto T.S."/>
            <person name="Takagi C."/>
            <person name="Heald R."/>
            <person name="Miller K."/>
            <person name="Haudenschild C."/>
            <person name="Kitzman J."/>
            <person name="Nakayama T."/>
            <person name="Izutsu Y."/>
            <person name="Robert J."/>
            <person name="Fortriede J."/>
            <person name="Burns K."/>
            <person name="Lotay V."/>
            <person name="Karimi K."/>
            <person name="Yasuoka Y."/>
            <person name="Dichmann D.S."/>
            <person name="Flajnik M.F."/>
            <person name="Houston D.W."/>
            <person name="Shendure J."/>
            <person name="DuPasquier L."/>
            <person name="Vize P.D."/>
            <person name="Zorn A.M."/>
            <person name="Ito M."/>
            <person name="Marcotte E.M."/>
            <person name="Wallingford J.B."/>
            <person name="Ito Y."/>
            <person name="Asashima M."/>
            <person name="Ueno N."/>
            <person name="Matsuda Y."/>
            <person name="Veenstra G.J."/>
            <person name="Fujiyama A."/>
            <person name="Harland R.M."/>
            <person name="Taira M."/>
            <person name="Rokhsar D.S."/>
        </authorList>
    </citation>
    <scope>NUCLEOTIDE SEQUENCE [LARGE SCALE GENOMIC DNA]</scope>
    <source>
        <strain evidence="3">J</strain>
    </source>
</reference>
<protein>
    <submittedName>
        <fullName evidence="2">Uncharacterized protein</fullName>
    </submittedName>
</protein>
<dbReference type="AlphaFoldDB" id="A0A974CKL5"/>
<gene>
    <name evidence="2" type="ORF">XELAEV_18033745mg</name>
</gene>
<feature type="transmembrane region" description="Helical" evidence="1">
    <location>
        <begin position="75"/>
        <end position="95"/>
    </location>
</feature>
<dbReference type="EMBL" id="CM004477">
    <property type="protein sequence ID" value="OCT74758.1"/>
    <property type="molecule type" value="Genomic_DNA"/>
</dbReference>
<proteinExistence type="predicted"/>
<name>A0A974CKL5_XENLA</name>
<organism evidence="2 3">
    <name type="scientific">Xenopus laevis</name>
    <name type="common">African clawed frog</name>
    <dbReference type="NCBI Taxonomy" id="8355"/>
    <lineage>
        <taxon>Eukaryota</taxon>
        <taxon>Metazoa</taxon>
        <taxon>Chordata</taxon>
        <taxon>Craniata</taxon>
        <taxon>Vertebrata</taxon>
        <taxon>Euteleostomi</taxon>
        <taxon>Amphibia</taxon>
        <taxon>Batrachia</taxon>
        <taxon>Anura</taxon>
        <taxon>Pipoidea</taxon>
        <taxon>Pipidae</taxon>
        <taxon>Xenopodinae</taxon>
        <taxon>Xenopus</taxon>
        <taxon>Xenopus</taxon>
    </lineage>
</organism>
<keyword evidence="1" id="KW-1133">Transmembrane helix</keyword>